<sequence>MFLRIDEKPGDPRDLPRVDIDALGAAMLDDGWLYRGDVTVRNPDGYLKIRDRSKDVIIIGGENLIGVEVESVLYTHPAINEVAVVARPGHHWGRNALCVCELEGRDGKQGDDVILQTQIAKNQKI</sequence>
<dbReference type="InterPro" id="IPR025110">
    <property type="entry name" value="AMP-bd_C"/>
</dbReference>
<dbReference type="InterPro" id="IPR045851">
    <property type="entry name" value="AMP-bd_C_sf"/>
</dbReference>
<dbReference type="GO" id="GO:0016874">
    <property type="term" value="F:ligase activity"/>
    <property type="evidence" value="ECO:0007669"/>
    <property type="project" value="UniProtKB-KW"/>
</dbReference>
<dbReference type="Proteomes" id="UP000813462">
    <property type="component" value="Unassembled WGS sequence"/>
</dbReference>
<dbReference type="PANTHER" id="PTHR43859">
    <property type="entry name" value="ACYL-ACTIVATING ENZYME"/>
    <property type="match status" value="1"/>
</dbReference>
<evidence type="ECO:0000256" key="3">
    <source>
        <dbReference type="ARBA" id="ARBA00022598"/>
    </source>
</evidence>
<keyword evidence="3" id="KW-0436">Ligase</keyword>
<dbReference type="SUPFAM" id="SSF56801">
    <property type="entry name" value="Acetyl-CoA synthetase-like"/>
    <property type="match status" value="1"/>
</dbReference>
<accession>A0A978VD05</accession>
<keyword evidence="4" id="KW-0547">Nucleotide-binding</keyword>
<dbReference type="PANTHER" id="PTHR43859:SF57">
    <property type="entry name" value="ACYL-ACTIVATING ENZYME 8-RELATED"/>
    <property type="match status" value="1"/>
</dbReference>
<evidence type="ECO:0000256" key="1">
    <source>
        <dbReference type="ARBA" id="ARBA00006432"/>
    </source>
</evidence>
<dbReference type="Pfam" id="PF13193">
    <property type="entry name" value="AMP-binding_C"/>
    <property type="match status" value="1"/>
</dbReference>
<comment type="caution">
    <text evidence="7">The sequence shown here is derived from an EMBL/GenBank/DDBJ whole genome shotgun (WGS) entry which is preliminary data.</text>
</comment>
<dbReference type="Gene3D" id="3.30.300.30">
    <property type="match status" value="1"/>
</dbReference>
<keyword evidence="5" id="KW-0067">ATP-binding</keyword>
<dbReference type="AlphaFoldDB" id="A0A978VD05"/>
<evidence type="ECO:0000313" key="8">
    <source>
        <dbReference type="Proteomes" id="UP000813462"/>
    </source>
</evidence>
<name>A0A978VD05_ZIZJJ</name>
<protein>
    <recommendedName>
        <fullName evidence="6">AMP-binding enzyme C-terminal domain-containing protein</fullName>
    </recommendedName>
</protein>
<comment type="similarity">
    <text evidence="1">Belongs to the ATP-dependent AMP-binding enzyme family.</text>
</comment>
<proteinExistence type="inferred from homology"/>
<evidence type="ECO:0000256" key="5">
    <source>
        <dbReference type="ARBA" id="ARBA00022840"/>
    </source>
</evidence>
<dbReference type="EMBL" id="JAEACU010000005">
    <property type="protein sequence ID" value="KAH7528244.1"/>
    <property type="molecule type" value="Genomic_DNA"/>
</dbReference>
<reference evidence="7" key="1">
    <citation type="journal article" date="2021" name="Front. Plant Sci.">
        <title>Chromosome-Scale Genome Assembly for Chinese Sour Jujube and Insights Into Its Genome Evolution and Domestication Signature.</title>
        <authorList>
            <person name="Shen L.-Y."/>
            <person name="Luo H."/>
            <person name="Wang X.-L."/>
            <person name="Wang X.-M."/>
            <person name="Qiu X.-J."/>
            <person name="Liu H."/>
            <person name="Zhou S.-S."/>
            <person name="Jia K.-H."/>
            <person name="Nie S."/>
            <person name="Bao Y.-T."/>
            <person name="Zhang R.-G."/>
            <person name="Yun Q.-Z."/>
            <person name="Chai Y.-H."/>
            <person name="Lu J.-Y."/>
            <person name="Li Y."/>
            <person name="Zhao S.-W."/>
            <person name="Mao J.-F."/>
            <person name="Jia S.-G."/>
            <person name="Mao Y.-M."/>
        </authorList>
    </citation>
    <scope>NUCLEOTIDE SEQUENCE</scope>
    <source>
        <strain evidence="7">AT0</strain>
        <tissue evidence="7">Leaf</tissue>
    </source>
</reference>
<evidence type="ECO:0000256" key="4">
    <source>
        <dbReference type="ARBA" id="ARBA00022741"/>
    </source>
</evidence>
<organism evidence="7 8">
    <name type="scientific">Ziziphus jujuba var. spinosa</name>
    <dbReference type="NCBI Taxonomy" id="714518"/>
    <lineage>
        <taxon>Eukaryota</taxon>
        <taxon>Viridiplantae</taxon>
        <taxon>Streptophyta</taxon>
        <taxon>Embryophyta</taxon>
        <taxon>Tracheophyta</taxon>
        <taxon>Spermatophyta</taxon>
        <taxon>Magnoliopsida</taxon>
        <taxon>eudicotyledons</taxon>
        <taxon>Gunneridae</taxon>
        <taxon>Pentapetalae</taxon>
        <taxon>rosids</taxon>
        <taxon>fabids</taxon>
        <taxon>Rosales</taxon>
        <taxon>Rhamnaceae</taxon>
        <taxon>Paliureae</taxon>
        <taxon>Ziziphus</taxon>
    </lineage>
</organism>
<dbReference type="GO" id="GO:0005524">
    <property type="term" value="F:ATP binding"/>
    <property type="evidence" value="ECO:0007669"/>
    <property type="project" value="UniProtKB-KW"/>
</dbReference>
<evidence type="ECO:0000313" key="7">
    <source>
        <dbReference type="EMBL" id="KAH7528244.1"/>
    </source>
</evidence>
<gene>
    <name evidence="7" type="ORF">FEM48_Zijuj05G0052000</name>
</gene>
<evidence type="ECO:0000256" key="2">
    <source>
        <dbReference type="ARBA" id="ARBA00022490"/>
    </source>
</evidence>
<evidence type="ECO:0000259" key="6">
    <source>
        <dbReference type="Pfam" id="PF13193"/>
    </source>
</evidence>
<dbReference type="Gene3D" id="2.30.38.10">
    <property type="entry name" value="Luciferase, Domain 3"/>
    <property type="match status" value="1"/>
</dbReference>
<feature type="domain" description="AMP-binding enzyme C-terminal" evidence="6">
    <location>
        <begin position="68"/>
        <end position="104"/>
    </location>
</feature>
<keyword evidence="2" id="KW-0963">Cytoplasm</keyword>